<dbReference type="Proteomes" id="UP000663829">
    <property type="component" value="Unassembled WGS sequence"/>
</dbReference>
<evidence type="ECO:0000313" key="3">
    <source>
        <dbReference type="EMBL" id="CAF4513430.1"/>
    </source>
</evidence>
<feature type="region of interest" description="Disordered" evidence="1">
    <location>
        <begin position="1"/>
        <end position="45"/>
    </location>
</feature>
<feature type="non-terminal residue" evidence="2">
    <location>
        <position position="45"/>
    </location>
</feature>
<evidence type="ECO:0000256" key="1">
    <source>
        <dbReference type="SAM" id="MobiDB-lite"/>
    </source>
</evidence>
<gene>
    <name evidence="2" type="ORF">GPM918_LOCUS43807</name>
    <name evidence="3" type="ORF">SRO942_LOCUS45422</name>
</gene>
<organism evidence="2 4">
    <name type="scientific">Didymodactylos carnosus</name>
    <dbReference type="NCBI Taxonomy" id="1234261"/>
    <lineage>
        <taxon>Eukaryota</taxon>
        <taxon>Metazoa</taxon>
        <taxon>Spiralia</taxon>
        <taxon>Gnathifera</taxon>
        <taxon>Rotifera</taxon>
        <taxon>Eurotatoria</taxon>
        <taxon>Bdelloidea</taxon>
        <taxon>Philodinida</taxon>
        <taxon>Philodinidae</taxon>
        <taxon>Didymodactylos</taxon>
    </lineage>
</organism>
<name>A0A816CED6_9BILA</name>
<protein>
    <submittedName>
        <fullName evidence="2">Uncharacterized protein</fullName>
    </submittedName>
</protein>
<reference evidence="2" key="1">
    <citation type="submission" date="2021-02" db="EMBL/GenBank/DDBJ databases">
        <authorList>
            <person name="Nowell W R."/>
        </authorList>
    </citation>
    <scope>NUCLEOTIDE SEQUENCE</scope>
</reference>
<sequence>MPFTMATTNSSVPTVGATTATTTTTSITSAGAPGESIHHHTQSAS</sequence>
<comment type="caution">
    <text evidence="2">The sequence shown here is derived from an EMBL/GenBank/DDBJ whole genome shotgun (WGS) entry which is preliminary data.</text>
</comment>
<dbReference type="AlphaFoldDB" id="A0A816CED6"/>
<dbReference type="EMBL" id="CAJOBC010108287">
    <property type="protein sequence ID" value="CAF4513430.1"/>
    <property type="molecule type" value="Genomic_DNA"/>
</dbReference>
<keyword evidence="4" id="KW-1185">Reference proteome</keyword>
<dbReference type="Proteomes" id="UP000681722">
    <property type="component" value="Unassembled WGS sequence"/>
</dbReference>
<proteinExistence type="predicted"/>
<evidence type="ECO:0000313" key="4">
    <source>
        <dbReference type="Proteomes" id="UP000663829"/>
    </source>
</evidence>
<dbReference type="EMBL" id="CAJNOQ010041034">
    <property type="protein sequence ID" value="CAF1622158.1"/>
    <property type="molecule type" value="Genomic_DNA"/>
</dbReference>
<accession>A0A816CED6</accession>
<evidence type="ECO:0000313" key="2">
    <source>
        <dbReference type="EMBL" id="CAF1622158.1"/>
    </source>
</evidence>
<feature type="compositionally biased region" description="Low complexity" evidence="1">
    <location>
        <begin position="10"/>
        <end position="33"/>
    </location>
</feature>